<reference evidence="1 2" key="1">
    <citation type="journal article" date="2015" name="Genome Biol. Evol.">
        <title>Comparative Genomics of a Bacterivorous Green Alga Reveals Evolutionary Causalities and Consequences of Phago-Mixotrophic Mode of Nutrition.</title>
        <authorList>
            <person name="Burns J.A."/>
            <person name="Paasch A."/>
            <person name="Narechania A."/>
            <person name="Kim E."/>
        </authorList>
    </citation>
    <scope>NUCLEOTIDE SEQUENCE [LARGE SCALE GENOMIC DNA]</scope>
    <source>
        <strain evidence="1 2">PLY_AMNH</strain>
    </source>
</reference>
<protein>
    <submittedName>
        <fullName evidence="1">TRP-like ion channel Pkd2</fullName>
    </submittedName>
</protein>
<keyword evidence="2" id="KW-1185">Reference proteome</keyword>
<name>A0AAE0KPH0_9CHLO</name>
<gene>
    <name evidence="1" type="ORF">CYMTET_34939</name>
</gene>
<accession>A0AAE0KPH0</accession>
<proteinExistence type="predicted"/>
<dbReference type="EMBL" id="LGRX02022146">
    <property type="protein sequence ID" value="KAK3255903.1"/>
    <property type="molecule type" value="Genomic_DNA"/>
</dbReference>
<dbReference type="AlphaFoldDB" id="A0AAE0KPH0"/>
<organism evidence="1 2">
    <name type="scientific">Cymbomonas tetramitiformis</name>
    <dbReference type="NCBI Taxonomy" id="36881"/>
    <lineage>
        <taxon>Eukaryota</taxon>
        <taxon>Viridiplantae</taxon>
        <taxon>Chlorophyta</taxon>
        <taxon>Pyramimonadophyceae</taxon>
        <taxon>Pyramimonadales</taxon>
        <taxon>Pyramimonadaceae</taxon>
        <taxon>Cymbomonas</taxon>
    </lineage>
</organism>
<sequence>FRPDPEDDEITGWLDTQVQQIWQIEECGDGTCAEPVEFPGYGSVGCQADCGAERNLRPMVVVVKVRASRLAHIPAGRPDGLCFRLDCCGPVLQR</sequence>
<comment type="caution">
    <text evidence="1">The sequence shown here is derived from an EMBL/GenBank/DDBJ whole genome shotgun (WGS) entry which is preliminary data.</text>
</comment>
<dbReference type="Proteomes" id="UP001190700">
    <property type="component" value="Unassembled WGS sequence"/>
</dbReference>
<evidence type="ECO:0000313" key="1">
    <source>
        <dbReference type="EMBL" id="KAK3255903.1"/>
    </source>
</evidence>
<feature type="non-terminal residue" evidence="1">
    <location>
        <position position="1"/>
    </location>
</feature>
<evidence type="ECO:0000313" key="2">
    <source>
        <dbReference type="Proteomes" id="UP001190700"/>
    </source>
</evidence>